<organism evidence="1 2">
    <name type="scientific">Drosophila madeirensis</name>
    <name type="common">Fruit fly</name>
    <dbReference type="NCBI Taxonomy" id="30013"/>
    <lineage>
        <taxon>Eukaryota</taxon>
        <taxon>Metazoa</taxon>
        <taxon>Ecdysozoa</taxon>
        <taxon>Arthropoda</taxon>
        <taxon>Hexapoda</taxon>
        <taxon>Insecta</taxon>
        <taxon>Pterygota</taxon>
        <taxon>Neoptera</taxon>
        <taxon>Endopterygota</taxon>
        <taxon>Diptera</taxon>
        <taxon>Brachycera</taxon>
        <taxon>Muscomorpha</taxon>
        <taxon>Ephydroidea</taxon>
        <taxon>Drosophilidae</taxon>
        <taxon>Drosophila</taxon>
        <taxon>Sophophora</taxon>
    </lineage>
</organism>
<proteinExistence type="predicted"/>
<reference evidence="1 2" key="1">
    <citation type="submission" date="2024-02" db="EMBL/GenBank/DDBJ databases">
        <title>A chromosome-level genome assembly of Drosophila madeirensis, a fruit fly species endemic to Madeira island.</title>
        <authorList>
            <person name="Tomihara K."/>
            <person name="Llopart A."/>
            <person name="Yamamoto D."/>
        </authorList>
    </citation>
    <scope>NUCLEOTIDE SEQUENCE [LARGE SCALE GENOMIC DNA]</scope>
    <source>
        <strain evidence="1 2">RF1</strain>
    </source>
</reference>
<sequence length="77" mass="8672">MSSNGKVTNDALDLYPSESEFGLELKAVPKDTCIPHKHHQIGKSESSIPKRRSAVDTQLRNAVLSQLSLNKQRRREE</sequence>
<dbReference type="EMBL" id="AP029265">
    <property type="protein sequence ID" value="BFF99193.1"/>
    <property type="molecule type" value="Genomic_DNA"/>
</dbReference>
<evidence type="ECO:0000313" key="1">
    <source>
        <dbReference type="EMBL" id="BFF99193.1"/>
    </source>
</evidence>
<accession>A0AAU9FTS9</accession>
<name>A0AAU9FTS9_DROMD</name>
<dbReference type="AlphaFoldDB" id="A0AAU9FTS9"/>
<dbReference type="Proteomes" id="UP001500889">
    <property type="component" value="Chromosome J"/>
</dbReference>
<evidence type="ECO:0000313" key="2">
    <source>
        <dbReference type="Proteomes" id="UP001500889"/>
    </source>
</evidence>
<protein>
    <submittedName>
        <fullName evidence="1">Uncharacterized protein</fullName>
    </submittedName>
</protein>
<gene>
    <name evidence="1" type="ORF">DMAD_07154</name>
</gene>
<keyword evidence="2" id="KW-1185">Reference proteome</keyword>